<dbReference type="AlphaFoldDB" id="A0A1T2LCL8"/>
<evidence type="ECO:0000259" key="3">
    <source>
        <dbReference type="Pfam" id="PF07992"/>
    </source>
</evidence>
<dbReference type="GO" id="GO:0016491">
    <property type="term" value="F:oxidoreductase activity"/>
    <property type="evidence" value="ECO:0007669"/>
    <property type="project" value="InterPro"/>
</dbReference>
<keyword evidence="2" id="KW-0274">FAD</keyword>
<dbReference type="PROSITE" id="PS51318">
    <property type="entry name" value="TAT"/>
    <property type="match status" value="1"/>
</dbReference>
<dbReference type="EMBL" id="MPRK01000019">
    <property type="protein sequence ID" value="OOZ42686.1"/>
    <property type="molecule type" value="Genomic_DNA"/>
</dbReference>
<evidence type="ECO:0000256" key="1">
    <source>
        <dbReference type="ARBA" id="ARBA00022630"/>
    </source>
</evidence>
<dbReference type="GO" id="GO:0050660">
    <property type="term" value="F:flavin adenine dinucleotide binding"/>
    <property type="evidence" value="ECO:0007669"/>
    <property type="project" value="InterPro"/>
</dbReference>
<dbReference type="InterPro" id="IPR036188">
    <property type="entry name" value="FAD/NAD-bd_sf"/>
</dbReference>
<keyword evidence="1" id="KW-0285">Flavoprotein</keyword>
<dbReference type="Pfam" id="PF21706">
    <property type="entry name" value="FCSD_central"/>
    <property type="match status" value="1"/>
</dbReference>
<dbReference type="InterPro" id="IPR015323">
    <property type="entry name" value="FlavoCytC_S_DH_flav-bd"/>
</dbReference>
<feature type="domain" description="Flavocytochrome c sulphide dehydrogenase flavin-binding" evidence="4">
    <location>
        <begin position="357"/>
        <end position="425"/>
    </location>
</feature>
<dbReference type="InterPro" id="IPR016156">
    <property type="entry name" value="FAD/NAD-linked_Rdtase_dimer_sf"/>
</dbReference>
<proteinExistence type="predicted"/>
<organism evidence="6 7">
    <name type="scientific">Solemya elarraichensis gill symbiont</name>
    <dbReference type="NCBI Taxonomy" id="1918949"/>
    <lineage>
        <taxon>Bacteria</taxon>
        <taxon>Pseudomonadati</taxon>
        <taxon>Pseudomonadota</taxon>
        <taxon>Gammaproteobacteria</taxon>
        <taxon>sulfur-oxidizing symbionts</taxon>
    </lineage>
</organism>
<keyword evidence="7" id="KW-1185">Reference proteome</keyword>
<name>A0A1T2LCL8_9GAMM</name>
<dbReference type="PANTHER" id="PTHR43755:SF1">
    <property type="entry name" value="FAD-DEPENDENT PYRIDINE NUCLEOTIDE-DISULPHIDE OXIDOREDUCTASE"/>
    <property type="match status" value="1"/>
</dbReference>
<feature type="domain" description="FAD/NAD(P)-binding" evidence="3">
    <location>
        <begin position="34"/>
        <end position="151"/>
    </location>
</feature>
<evidence type="ECO:0000256" key="2">
    <source>
        <dbReference type="ARBA" id="ARBA00022827"/>
    </source>
</evidence>
<dbReference type="InterPro" id="IPR023753">
    <property type="entry name" value="FAD/NAD-binding_dom"/>
</dbReference>
<dbReference type="InterPro" id="IPR006311">
    <property type="entry name" value="TAT_signal"/>
</dbReference>
<dbReference type="Gene3D" id="3.50.50.60">
    <property type="entry name" value="FAD/NAD(P)-binding domain"/>
    <property type="match status" value="2"/>
</dbReference>
<dbReference type="Proteomes" id="UP000190198">
    <property type="component" value="Unassembled WGS sequence"/>
</dbReference>
<evidence type="ECO:0000259" key="5">
    <source>
        <dbReference type="Pfam" id="PF21706"/>
    </source>
</evidence>
<dbReference type="OrthoDB" id="9802771at2"/>
<dbReference type="Pfam" id="PF09242">
    <property type="entry name" value="FCSD-flav_bind"/>
    <property type="match status" value="1"/>
</dbReference>
<dbReference type="InterPro" id="IPR037092">
    <property type="entry name" value="FlavoCytC_S_DH_flav-bd_sf"/>
</dbReference>
<sequence>MKKFTRRNFVKVVGGTAAVSAVGAPVFSIASGTKKVVVVGGGTAGATAAKYIKRGDSSIDVTIIEPNQHYHTCYLSNEVLSGHRTMESIRFGYDGLKGHGINVVHDMVSGIDAGAKKVMTAGGQSFDYDRCIVAPGVSLRYDTIGGYSEEAAQMMPHAWKAGEQTQILRDQIHAMKDGGTVIIAPPPNPFRCPPGPYERACQIGMYLKANKLKSKIIILDAKKKFSKMKLFTQAFDKYYKGVIEWHSVADTGGVASVDAKAGTVTTKNGDTLKGDVVNIIPAQHAGSIAKTAGLANDSGWCPVDHATFESTIHKGIHVIGDAAIQKPLPKSGYAANSEAKVTAAAVVNLLNGNAPGDPSWVNTCYSIVGPDDAISVAMVYNLVEGKVAKIKGSGGLTPMDSSASDRAREVQYAYSWFNNITSDIFM</sequence>
<feature type="domain" description="Sulfide dehydrogenase [flavocytochrome c] flavoprotein chain central" evidence="5">
    <location>
        <begin position="165"/>
        <end position="281"/>
    </location>
</feature>
<reference evidence="6 7" key="1">
    <citation type="submission" date="2016-11" db="EMBL/GenBank/DDBJ databases">
        <title>Mixed transmission modes and dynamic genome evolution in an obligate animal-bacterial symbiosis.</title>
        <authorList>
            <person name="Russell S.L."/>
            <person name="Corbett-Detig R.B."/>
            <person name="Cavanaugh C.M."/>
        </authorList>
    </citation>
    <scope>NUCLEOTIDE SEQUENCE [LARGE SCALE GENOMIC DNA]</scope>
    <source>
        <strain evidence="6">Sp-SM6</strain>
    </source>
</reference>
<comment type="caution">
    <text evidence="6">The sequence shown here is derived from an EMBL/GenBank/DDBJ whole genome shotgun (WGS) entry which is preliminary data.</text>
</comment>
<dbReference type="InterPro" id="IPR049386">
    <property type="entry name" value="FCSD_central"/>
</dbReference>
<gene>
    <name evidence="6" type="ORF">BOW52_02040</name>
</gene>
<dbReference type="InterPro" id="IPR052541">
    <property type="entry name" value="SQRD"/>
</dbReference>
<dbReference type="Pfam" id="PF07992">
    <property type="entry name" value="Pyr_redox_2"/>
    <property type="match status" value="1"/>
</dbReference>
<dbReference type="RefSeq" id="WP_078476202.1">
    <property type="nucleotide sequence ID" value="NZ_MPRK01000019.1"/>
</dbReference>
<dbReference type="Gene3D" id="3.90.760.10">
    <property type="entry name" value="Flavocytochrome c sulphide dehydrogenase, flavin-binding domain"/>
    <property type="match status" value="1"/>
</dbReference>
<dbReference type="SUPFAM" id="SSF51905">
    <property type="entry name" value="FAD/NAD(P)-binding domain"/>
    <property type="match status" value="3"/>
</dbReference>
<evidence type="ECO:0000313" key="7">
    <source>
        <dbReference type="Proteomes" id="UP000190198"/>
    </source>
</evidence>
<dbReference type="PANTHER" id="PTHR43755">
    <property type="match status" value="1"/>
</dbReference>
<protein>
    <submittedName>
        <fullName evidence="6">Cytochrome C</fullName>
    </submittedName>
</protein>
<dbReference type="FunFam" id="3.50.50.60:FF:000234">
    <property type="entry name" value="Flavocytochrome C sulfide dehydrogenase"/>
    <property type="match status" value="1"/>
</dbReference>
<evidence type="ECO:0000259" key="4">
    <source>
        <dbReference type="Pfam" id="PF09242"/>
    </source>
</evidence>
<evidence type="ECO:0000313" key="6">
    <source>
        <dbReference type="EMBL" id="OOZ42686.1"/>
    </source>
</evidence>
<accession>A0A1T2LCL8</accession>
<dbReference type="SUPFAM" id="SSF55424">
    <property type="entry name" value="FAD/NAD-linked reductases, dimerisation (C-terminal) domain"/>
    <property type="match status" value="1"/>
</dbReference>